<sequence length="165" mass="19011">MIIGIIFGVFDMLHVGHIVALQEAKRQCDYLIVGLKTDVKKEDTTGYVAAQTMVERFIKLEGCQFVDEIIPYESDDDISDMLQSLPIHRIFVSEDYKTRDFEGRDYCVAEGIEIVYTKRKNRFSSQSLREIVSEKERTKAKKIFSVDQYEPVHPDLVNKVTAAPR</sequence>
<proteinExistence type="predicted"/>
<comment type="caution">
    <text evidence="4">The sequence shown here is derived from an EMBL/GenBank/DDBJ whole genome shotgun (WGS) entry which is preliminary data.</text>
</comment>
<name>A0A420VTP8_9SPHI</name>
<dbReference type="Gene3D" id="3.40.50.620">
    <property type="entry name" value="HUPs"/>
    <property type="match status" value="1"/>
</dbReference>
<keyword evidence="2 4" id="KW-0548">Nucleotidyltransferase</keyword>
<gene>
    <name evidence="4" type="ORF">D7322_20715</name>
</gene>
<dbReference type="EMBL" id="RBWS01000017">
    <property type="protein sequence ID" value="RKO69692.1"/>
    <property type="molecule type" value="Genomic_DNA"/>
</dbReference>
<feature type="domain" description="Cytidyltransferase-like" evidence="3">
    <location>
        <begin position="6"/>
        <end position="120"/>
    </location>
</feature>
<reference evidence="4 5" key="1">
    <citation type="submission" date="2018-10" db="EMBL/GenBank/DDBJ databases">
        <title>Sphingobacterium sp. M05W1-28.</title>
        <authorList>
            <person name="Cai H."/>
        </authorList>
    </citation>
    <scope>NUCLEOTIDE SEQUENCE [LARGE SCALE GENOMIC DNA]</scope>
    <source>
        <strain evidence="4 5">M05W1-28</strain>
    </source>
</reference>
<organism evidence="4 5">
    <name type="scientific">Sphingobacterium puteale</name>
    <dbReference type="NCBI Taxonomy" id="2420510"/>
    <lineage>
        <taxon>Bacteria</taxon>
        <taxon>Pseudomonadati</taxon>
        <taxon>Bacteroidota</taxon>
        <taxon>Sphingobacteriia</taxon>
        <taxon>Sphingobacteriales</taxon>
        <taxon>Sphingobacteriaceae</taxon>
        <taxon>Sphingobacterium</taxon>
    </lineage>
</organism>
<dbReference type="Pfam" id="PF01467">
    <property type="entry name" value="CTP_transf_like"/>
    <property type="match status" value="1"/>
</dbReference>
<dbReference type="NCBIfam" id="TIGR00125">
    <property type="entry name" value="cyt_tran_rel"/>
    <property type="match status" value="1"/>
</dbReference>
<evidence type="ECO:0000259" key="3">
    <source>
        <dbReference type="Pfam" id="PF01467"/>
    </source>
</evidence>
<evidence type="ECO:0000313" key="4">
    <source>
        <dbReference type="EMBL" id="RKO69692.1"/>
    </source>
</evidence>
<keyword evidence="1 4" id="KW-0808">Transferase</keyword>
<dbReference type="PANTHER" id="PTHR43793:SF1">
    <property type="entry name" value="FAD SYNTHASE"/>
    <property type="match status" value="1"/>
</dbReference>
<dbReference type="OrthoDB" id="9795543at2"/>
<dbReference type="InterPro" id="IPR014729">
    <property type="entry name" value="Rossmann-like_a/b/a_fold"/>
</dbReference>
<dbReference type="InterPro" id="IPR050385">
    <property type="entry name" value="Archaeal_FAD_synthase"/>
</dbReference>
<dbReference type="AlphaFoldDB" id="A0A420VTP8"/>
<dbReference type="InterPro" id="IPR004821">
    <property type="entry name" value="Cyt_trans-like"/>
</dbReference>
<dbReference type="Proteomes" id="UP000282423">
    <property type="component" value="Unassembled WGS sequence"/>
</dbReference>
<evidence type="ECO:0000313" key="5">
    <source>
        <dbReference type="Proteomes" id="UP000282423"/>
    </source>
</evidence>
<protein>
    <submittedName>
        <fullName evidence="4">Glycerol-3-phosphate cytidylyltransferase</fullName>
    </submittedName>
</protein>
<dbReference type="SUPFAM" id="SSF52374">
    <property type="entry name" value="Nucleotidylyl transferase"/>
    <property type="match status" value="1"/>
</dbReference>
<keyword evidence="5" id="KW-1185">Reference proteome</keyword>
<evidence type="ECO:0000256" key="1">
    <source>
        <dbReference type="ARBA" id="ARBA00022679"/>
    </source>
</evidence>
<dbReference type="RefSeq" id="WP_121126140.1">
    <property type="nucleotide sequence ID" value="NZ_CP158959.1"/>
</dbReference>
<dbReference type="PANTHER" id="PTHR43793">
    <property type="entry name" value="FAD SYNTHASE"/>
    <property type="match status" value="1"/>
</dbReference>
<evidence type="ECO:0000256" key="2">
    <source>
        <dbReference type="ARBA" id="ARBA00022695"/>
    </source>
</evidence>
<dbReference type="GO" id="GO:0016779">
    <property type="term" value="F:nucleotidyltransferase activity"/>
    <property type="evidence" value="ECO:0007669"/>
    <property type="project" value="UniProtKB-KW"/>
</dbReference>
<accession>A0A420VTP8</accession>